<dbReference type="SUPFAM" id="SSF52799">
    <property type="entry name" value="(Phosphotyrosine protein) phosphatases II"/>
    <property type="match status" value="1"/>
</dbReference>
<evidence type="ECO:0000256" key="1">
    <source>
        <dbReference type="ARBA" id="ARBA00009580"/>
    </source>
</evidence>
<name>A0ABS3TVL0_9PSED</name>
<evidence type="ECO:0000259" key="3">
    <source>
        <dbReference type="PROSITE" id="PS50056"/>
    </source>
</evidence>
<dbReference type="InterPro" id="IPR000387">
    <property type="entry name" value="Tyr_Pase_dom"/>
</dbReference>
<dbReference type="PROSITE" id="PS00383">
    <property type="entry name" value="TYR_PHOSPHATASE_1"/>
    <property type="match status" value="1"/>
</dbReference>
<keyword evidence="2" id="KW-0732">Signal</keyword>
<dbReference type="PANTHER" id="PTHR31126">
    <property type="entry name" value="TYROSINE-PROTEIN PHOSPHATASE"/>
    <property type="match status" value="1"/>
</dbReference>
<dbReference type="Pfam" id="PF03162">
    <property type="entry name" value="Y_phosphatase2"/>
    <property type="match status" value="1"/>
</dbReference>
<sequence length="216" mass="23713">MTQPLTILRVACCAAVLAALLAGVPGRAAESASPPAPWAQPVDTSFNLYRMSPTLYRSALPDQADVPLLRRLKVHTVVSFIKDDDRAWLGQQPVNLVSLPMHADRVDDADVLKVLRTLQDAQQHGPVLMHCKHGRDRTGLFAAMYRTVIEGWSKEDALKEMREGGFGDPAYMDDAIAYVENADVPALRQALASGECSTTLFSSCRVLAWLDEPVDR</sequence>
<dbReference type="PROSITE" id="PS50056">
    <property type="entry name" value="TYR_PHOSPHATASE_2"/>
    <property type="match status" value="1"/>
</dbReference>
<dbReference type="Gene3D" id="3.90.190.10">
    <property type="entry name" value="Protein tyrosine phosphatase superfamily"/>
    <property type="match status" value="1"/>
</dbReference>
<dbReference type="InterPro" id="IPR029021">
    <property type="entry name" value="Prot-tyrosine_phosphatase-like"/>
</dbReference>
<dbReference type="InterPro" id="IPR004861">
    <property type="entry name" value="Siw14-like"/>
</dbReference>
<proteinExistence type="inferred from homology"/>
<dbReference type="InterPro" id="IPR016130">
    <property type="entry name" value="Tyr_Pase_AS"/>
</dbReference>
<dbReference type="EMBL" id="JAELYA010000009">
    <property type="protein sequence ID" value="MBO3277715.1"/>
    <property type="molecule type" value="Genomic_DNA"/>
</dbReference>
<protein>
    <submittedName>
        <fullName evidence="4">Dual specificity protein phosphatase family protein</fullName>
    </submittedName>
</protein>
<comment type="caution">
    <text evidence="4">The sequence shown here is derived from an EMBL/GenBank/DDBJ whole genome shotgun (WGS) entry which is preliminary data.</text>
</comment>
<keyword evidence="5" id="KW-1185">Reference proteome</keyword>
<evidence type="ECO:0000256" key="2">
    <source>
        <dbReference type="SAM" id="SignalP"/>
    </source>
</evidence>
<dbReference type="CDD" id="cd14529">
    <property type="entry name" value="TpbA-like"/>
    <property type="match status" value="1"/>
</dbReference>
<dbReference type="Proteomes" id="UP000669060">
    <property type="component" value="Unassembled WGS sequence"/>
</dbReference>
<evidence type="ECO:0000313" key="5">
    <source>
        <dbReference type="Proteomes" id="UP000669060"/>
    </source>
</evidence>
<comment type="similarity">
    <text evidence="1">Belongs to the protein-tyrosine phosphatase family.</text>
</comment>
<organism evidence="4 5">
    <name type="scientific">Pseudomonas schmalbachii</name>
    <dbReference type="NCBI Taxonomy" id="2816993"/>
    <lineage>
        <taxon>Bacteria</taxon>
        <taxon>Pseudomonadati</taxon>
        <taxon>Pseudomonadota</taxon>
        <taxon>Gammaproteobacteria</taxon>
        <taxon>Pseudomonadales</taxon>
        <taxon>Pseudomonadaceae</taxon>
        <taxon>Pseudomonas</taxon>
    </lineage>
</organism>
<feature type="domain" description="Tyrosine specific protein phosphatases" evidence="3">
    <location>
        <begin position="109"/>
        <end position="163"/>
    </location>
</feature>
<dbReference type="RefSeq" id="WP_208316104.1">
    <property type="nucleotide sequence ID" value="NZ_JAELYA010000009.1"/>
</dbReference>
<accession>A0ABS3TVL0</accession>
<feature type="chain" id="PRO_5046897551" evidence="2">
    <location>
        <begin position="29"/>
        <end position="216"/>
    </location>
</feature>
<dbReference type="PANTHER" id="PTHR31126:SF72">
    <property type="entry name" value="DUAL SPECIFICITY PROTEIN PHOSPHATASE TPBA"/>
    <property type="match status" value="1"/>
</dbReference>
<reference evidence="4 5" key="1">
    <citation type="submission" date="2020-12" db="EMBL/GenBank/DDBJ databases">
        <title>Pseudomonas schmalbachii sp. nov. isolated from millipede gut.</title>
        <authorList>
            <person name="Shelomi M."/>
        </authorList>
    </citation>
    <scope>NUCLEOTIDE SEQUENCE [LARGE SCALE GENOMIC DNA]</scope>
    <source>
        <strain evidence="4 5">Milli4</strain>
    </source>
</reference>
<feature type="signal peptide" evidence="2">
    <location>
        <begin position="1"/>
        <end position="28"/>
    </location>
</feature>
<gene>
    <name evidence="4" type="ORF">JFY56_21080</name>
</gene>
<evidence type="ECO:0000313" key="4">
    <source>
        <dbReference type="EMBL" id="MBO3277715.1"/>
    </source>
</evidence>